<dbReference type="SUPFAM" id="SSF55895">
    <property type="entry name" value="Ribonuclease Rh-like"/>
    <property type="match status" value="1"/>
</dbReference>
<dbReference type="InterPro" id="IPR018188">
    <property type="entry name" value="RNase_T2_His_AS_1"/>
</dbReference>
<feature type="chain" id="PRO_5013118037" description="ribonuclease T2" evidence="6">
    <location>
        <begin position="20"/>
        <end position="251"/>
    </location>
</feature>
<keyword evidence="6" id="KW-0732">Signal</keyword>
<dbReference type="InterPro" id="IPR033697">
    <property type="entry name" value="Ribonuclease_T2_eukaryotic"/>
</dbReference>
<dbReference type="GO" id="GO:0003723">
    <property type="term" value="F:RNA binding"/>
    <property type="evidence" value="ECO:0007669"/>
    <property type="project" value="InterPro"/>
</dbReference>
<evidence type="ECO:0000256" key="6">
    <source>
        <dbReference type="SAM" id="SignalP"/>
    </source>
</evidence>
<dbReference type="GO" id="GO:0033897">
    <property type="term" value="F:ribonuclease T2 activity"/>
    <property type="evidence" value="ECO:0007669"/>
    <property type="project" value="UniProtKB-EC"/>
</dbReference>
<comment type="caution">
    <text evidence="7">The sequence shown here is derived from an EMBL/GenBank/DDBJ whole genome shotgun (WGS) entry which is preliminary data.</text>
</comment>
<feature type="active site" evidence="4">
    <location>
        <position position="134"/>
    </location>
</feature>
<evidence type="ECO:0000256" key="2">
    <source>
        <dbReference type="ARBA" id="ARBA00012571"/>
    </source>
</evidence>
<feature type="signal peptide" evidence="6">
    <location>
        <begin position="1"/>
        <end position="19"/>
    </location>
</feature>
<dbReference type="Gene3D" id="3.90.730.10">
    <property type="entry name" value="Ribonuclease T2-like"/>
    <property type="match status" value="1"/>
</dbReference>
<dbReference type="InterPro" id="IPR001568">
    <property type="entry name" value="RNase_T2-like"/>
</dbReference>
<feature type="active site" evidence="4">
    <location>
        <position position="138"/>
    </location>
</feature>
<comment type="similarity">
    <text evidence="1 5">Belongs to the RNase T2 family.</text>
</comment>
<accession>A0A1X2I4G2</accession>
<dbReference type="InterPro" id="IPR033130">
    <property type="entry name" value="RNase_T2_His_AS_2"/>
</dbReference>
<dbReference type="Pfam" id="PF00445">
    <property type="entry name" value="Ribonuclease_T2"/>
    <property type="match status" value="1"/>
</dbReference>
<feature type="active site" evidence="4">
    <location>
        <position position="74"/>
    </location>
</feature>
<dbReference type="GO" id="GO:0005576">
    <property type="term" value="C:extracellular region"/>
    <property type="evidence" value="ECO:0007669"/>
    <property type="project" value="TreeGrafter"/>
</dbReference>
<dbReference type="PROSITE" id="PS00531">
    <property type="entry name" value="RNASE_T2_2"/>
    <property type="match status" value="1"/>
</dbReference>
<evidence type="ECO:0000313" key="7">
    <source>
        <dbReference type="EMBL" id="ORZ09195.1"/>
    </source>
</evidence>
<dbReference type="PANTHER" id="PTHR11240">
    <property type="entry name" value="RIBONUCLEASE T2"/>
    <property type="match status" value="1"/>
</dbReference>
<gene>
    <name evidence="7" type="ORF">BCR42DRAFT_423929</name>
</gene>
<dbReference type="AlphaFoldDB" id="A0A1X2I4G2"/>
<dbReference type="GO" id="GO:0006401">
    <property type="term" value="P:RNA catabolic process"/>
    <property type="evidence" value="ECO:0007669"/>
    <property type="project" value="TreeGrafter"/>
</dbReference>
<dbReference type="InterPro" id="IPR036430">
    <property type="entry name" value="RNase_T2-like_sf"/>
</dbReference>
<dbReference type="OrthoDB" id="435754at2759"/>
<dbReference type="EMBL" id="MCGE01000028">
    <property type="protein sequence ID" value="ORZ09195.1"/>
    <property type="molecule type" value="Genomic_DNA"/>
</dbReference>
<dbReference type="EC" id="4.6.1.19" evidence="2"/>
<evidence type="ECO:0000256" key="5">
    <source>
        <dbReference type="RuleBase" id="RU004328"/>
    </source>
</evidence>
<dbReference type="CDD" id="cd01061">
    <property type="entry name" value="RNase_T2_euk"/>
    <property type="match status" value="1"/>
</dbReference>
<keyword evidence="8" id="KW-1185">Reference proteome</keyword>
<evidence type="ECO:0000256" key="3">
    <source>
        <dbReference type="ARBA" id="ARBA00023157"/>
    </source>
</evidence>
<evidence type="ECO:0000256" key="4">
    <source>
        <dbReference type="PIRSR" id="PIRSR633697-1"/>
    </source>
</evidence>
<dbReference type="PROSITE" id="PS00530">
    <property type="entry name" value="RNASE_T2_1"/>
    <property type="match status" value="1"/>
</dbReference>
<proteinExistence type="inferred from homology"/>
<keyword evidence="3" id="KW-1015">Disulfide bond</keyword>
<evidence type="ECO:0000313" key="8">
    <source>
        <dbReference type="Proteomes" id="UP000193560"/>
    </source>
</evidence>
<dbReference type="PANTHER" id="PTHR11240:SF22">
    <property type="entry name" value="RIBONUCLEASE T2"/>
    <property type="match status" value="1"/>
</dbReference>
<name>A0A1X2I4G2_9FUNG</name>
<reference evidence="7 8" key="1">
    <citation type="submission" date="2016-07" db="EMBL/GenBank/DDBJ databases">
        <title>Pervasive Adenine N6-methylation of Active Genes in Fungi.</title>
        <authorList>
            <consortium name="DOE Joint Genome Institute"/>
            <person name="Mondo S.J."/>
            <person name="Dannebaum R.O."/>
            <person name="Kuo R.C."/>
            <person name="Labutti K."/>
            <person name="Haridas S."/>
            <person name="Kuo A."/>
            <person name="Salamov A."/>
            <person name="Ahrendt S.R."/>
            <person name="Lipzen A."/>
            <person name="Sullivan W."/>
            <person name="Andreopoulos W.B."/>
            <person name="Clum A."/>
            <person name="Lindquist E."/>
            <person name="Daum C."/>
            <person name="Ramamoorthy G.K."/>
            <person name="Gryganskyi A."/>
            <person name="Culley D."/>
            <person name="Magnuson J.K."/>
            <person name="James T.Y."/>
            <person name="O'Malley M.A."/>
            <person name="Stajich J.E."/>
            <person name="Spatafora J.W."/>
            <person name="Visel A."/>
            <person name="Grigoriev I.V."/>
        </authorList>
    </citation>
    <scope>NUCLEOTIDE SEQUENCE [LARGE SCALE GENOMIC DNA]</scope>
    <source>
        <strain evidence="7 8">NRRL 1336</strain>
    </source>
</reference>
<dbReference type="Proteomes" id="UP000193560">
    <property type="component" value="Unassembled WGS sequence"/>
</dbReference>
<protein>
    <recommendedName>
        <fullName evidence="2">ribonuclease T2</fullName>
        <ecNumber evidence="2">4.6.1.19</ecNumber>
    </recommendedName>
</protein>
<sequence>MKLSIATISSLAILSVTSALPTSLTARASDSCPANALSCSSTAGGSCCSPTNGLLLLVQQWVKGFGPDDSFTMHGLWPDTCSGGQTGNNGCDSSRQYDDLESILQSNQTLYKDMTTYWPSYKGASNNGDFWSHEWGKHGTCVSTLAPKCYSDFKKNQDVYDYFGTALQLREKYDLYSILNKAKITPGGSYSAKDFESAIESAVGVKPKVTCSGSDLEEVWIYFNVKNSNQYVPTDSVDDSTCNGSINYPTK</sequence>
<evidence type="ECO:0000256" key="1">
    <source>
        <dbReference type="ARBA" id="ARBA00007469"/>
    </source>
</evidence>
<organism evidence="7 8">
    <name type="scientific">Absidia repens</name>
    <dbReference type="NCBI Taxonomy" id="90262"/>
    <lineage>
        <taxon>Eukaryota</taxon>
        <taxon>Fungi</taxon>
        <taxon>Fungi incertae sedis</taxon>
        <taxon>Mucoromycota</taxon>
        <taxon>Mucoromycotina</taxon>
        <taxon>Mucoromycetes</taxon>
        <taxon>Mucorales</taxon>
        <taxon>Cunninghamellaceae</taxon>
        <taxon>Absidia</taxon>
    </lineage>
</organism>